<comment type="caution">
    <text evidence="8">The sequence shown here is derived from an EMBL/GenBank/DDBJ whole genome shotgun (WGS) entry which is preliminary data.</text>
</comment>
<dbReference type="Pfam" id="PF00084">
    <property type="entry name" value="Sushi"/>
    <property type="match status" value="1"/>
</dbReference>
<evidence type="ECO:0000259" key="6">
    <source>
        <dbReference type="PROSITE" id="PS50011"/>
    </source>
</evidence>
<keyword evidence="5" id="KW-0812">Transmembrane</keyword>
<organism evidence="8 9">
    <name type="scientific">Geodia barretti</name>
    <name type="common">Barrett's horny sponge</name>
    <dbReference type="NCBI Taxonomy" id="519541"/>
    <lineage>
        <taxon>Eukaryota</taxon>
        <taxon>Metazoa</taxon>
        <taxon>Porifera</taxon>
        <taxon>Demospongiae</taxon>
        <taxon>Heteroscleromorpha</taxon>
        <taxon>Tetractinellida</taxon>
        <taxon>Astrophorina</taxon>
        <taxon>Geodiidae</taxon>
        <taxon>Geodia</taxon>
    </lineage>
</organism>
<feature type="domain" description="Protein kinase" evidence="6">
    <location>
        <begin position="139"/>
        <end position="395"/>
    </location>
</feature>
<feature type="binding site" evidence="4">
    <location>
        <position position="170"/>
    </location>
    <ligand>
        <name>ATP</name>
        <dbReference type="ChEBI" id="CHEBI:30616"/>
    </ligand>
</feature>
<dbReference type="Gene3D" id="2.10.70.10">
    <property type="entry name" value="Complement Module, domain 1"/>
    <property type="match status" value="1"/>
</dbReference>
<keyword evidence="2" id="KW-1015">Disulfide bond</keyword>
<dbReference type="PANTHER" id="PTHR24416:SF611">
    <property type="entry name" value="TYROSINE-PROTEIN KINASE TRANSMEMBRANE RECEPTOR ROR"/>
    <property type="match status" value="1"/>
</dbReference>
<dbReference type="GO" id="GO:0043235">
    <property type="term" value="C:receptor complex"/>
    <property type="evidence" value="ECO:0007669"/>
    <property type="project" value="TreeGrafter"/>
</dbReference>
<dbReference type="CDD" id="cd00033">
    <property type="entry name" value="CCP"/>
    <property type="match status" value="1"/>
</dbReference>
<dbReference type="PRINTS" id="PR00109">
    <property type="entry name" value="TYRKINASE"/>
</dbReference>
<comment type="caution">
    <text evidence="3">Lacks conserved residue(s) required for the propagation of feature annotation.</text>
</comment>
<evidence type="ECO:0000259" key="7">
    <source>
        <dbReference type="PROSITE" id="PS50923"/>
    </source>
</evidence>
<name>A0AA35TH74_GEOBA</name>
<evidence type="ECO:0000313" key="9">
    <source>
        <dbReference type="Proteomes" id="UP001174909"/>
    </source>
</evidence>
<evidence type="ECO:0000256" key="5">
    <source>
        <dbReference type="SAM" id="Phobius"/>
    </source>
</evidence>
<dbReference type="InterPro" id="IPR050122">
    <property type="entry name" value="RTK"/>
</dbReference>
<dbReference type="EMBL" id="CASHTH010003686">
    <property type="protein sequence ID" value="CAI8047953.1"/>
    <property type="molecule type" value="Genomic_DNA"/>
</dbReference>
<keyword evidence="8" id="KW-0675">Receptor</keyword>
<dbReference type="Pfam" id="PF07714">
    <property type="entry name" value="PK_Tyr_Ser-Thr"/>
    <property type="match status" value="1"/>
</dbReference>
<dbReference type="GO" id="GO:0005886">
    <property type="term" value="C:plasma membrane"/>
    <property type="evidence" value="ECO:0007669"/>
    <property type="project" value="TreeGrafter"/>
</dbReference>
<dbReference type="PANTHER" id="PTHR24416">
    <property type="entry name" value="TYROSINE-PROTEIN KINASE RECEPTOR"/>
    <property type="match status" value="1"/>
</dbReference>
<dbReference type="PROSITE" id="PS50011">
    <property type="entry name" value="PROTEIN_KINASE_DOM"/>
    <property type="match status" value="1"/>
</dbReference>
<dbReference type="InterPro" id="IPR000436">
    <property type="entry name" value="Sushi_SCR_CCP_dom"/>
</dbReference>
<dbReference type="InterPro" id="IPR017441">
    <property type="entry name" value="Protein_kinase_ATP_BS"/>
</dbReference>
<accession>A0AA35TH74</accession>
<gene>
    <name evidence="8" type="ORF">GBAR_LOCUS26510</name>
</gene>
<dbReference type="GO" id="GO:0005524">
    <property type="term" value="F:ATP binding"/>
    <property type="evidence" value="ECO:0007669"/>
    <property type="project" value="UniProtKB-UniRule"/>
</dbReference>
<keyword evidence="4" id="KW-0547">Nucleotide-binding</keyword>
<keyword evidence="4" id="KW-0067">ATP-binding</keyword>
<sequence>MNTTTENSVVTYKCINGYRFHENITSRTCLASGNWTEGNISCIKIDDDCEGSDCGLSAGVLAAIICGAGFIPLSCLVAVAGCVVRLRLQKLKKSENILSLTSTEASTLPLHHTVTNQSPVQQLREELRTKNMLIPKSQLRLGRVVGQGESGIVYCGYMKSIRGNEVVAVKTGKALLAVKDKDRLLKEERRPCSLCHSCLRAMFWGMLESTGKLSSLQTSTMRRYKKPQRQVWECATRYPKGWLTLQSSSLFTVTWAARNCMIDWNDVIKVSDFGLTEDIYSYNYFRPKSTKGDEEKLPIKWMAPESIETNIFNETTDVWSFGVTCWEVFTCGGVPYAGVPVTTLLSELRSGHRLDRPSNISCSDDIWSVVTSCWSASPQERPRFATLVNTLTDLLDSDSNYVKLLG</sequence>
<evidence type="ECO:0000256" key="3">
    <source>
        <dbReference type="PROSITE-ProRule" id="PRU00302"/>
    </source>
</evidence>
<dbReference type="GO" id="GO:0007169">
    <property type="term" value="P:cell surface receptor protein tyrosine kinase signaling pathway"/>
    <property type="evidence" value="ECO:0007669"/>
    <property type="project" value="TreeGrafter"/>
</dbReference>
<feature type="transmembrane region" description="Helical" evidence="5">
    <location>
        <begin position="60"/>
        <end position="84"/>
    </location>
</feature>
<reference evidence="8" key="1">
    <citation type="submission" date="2023-03" db="EMBL/GenBank/DDBJ databases">
        <authorList>
            <person name="Steffen K."/>
            <person name="Cardenas P."/>
        </authorList>
    </citation>
    <scope>NUCLEOTIDE SEQUENCE</scope>
</reference>
<dbReference type="SUPFAM" id="SSF56112">
    <property type="entry name" value="Protein kinase-like (PK-like)"/>
    <property type="match status" value="1"/>
</dbReference>
<dbReference type="InterPro" id="IPR001245">
    <property type="entry name" value="Ser-Thr/Tyr_kinase_cat_dom"/>
</dbReference>
<dbReference type="InterPro" id="IPR011009">
    <property type="entry name" value="Kinase-like_dom_sf"/>
</dbReference>
<dbReference type="GO" id="GO:0004714">
    <property type="term" value="F:transmembrane receptor protein tyrosine kinase activity"/>
    <property type="evidence" value="ECO:0007669"/>
    <property type="project" value="TreeGrafter"/>
</dbReference>
<keyword evidence="5" id="KW-1133">Transmembrane helix</keyword>
<evidence type="ECO:0000256" key="1">
    <source>
        <dbReference type="ARBA" id="ARBA00004167"/>
    </source>
</evidence>
<keyword evidence="5" id="KW-0472">Membrane</keyword>
<dbReference type="InterPro" id="IPR000719">
    <property type="entry name" value="Prot_kinase_dom"/>
</dbReference>
<dbReference type="InterPro" id="IPR035976">
    <property type="entry name" value="Sushi/SCR/CCP_sf"/>
</dbReference>
<dbReference type="Proteomes" id="UP001174909">
    <property type="component" value="Unassembled WGS sequence"/>
</dbReference>
<dbReference type="PROSITE" id="PS00107">
    <property type="entry name" value="PROTEIN_KINASE_ATP"/>
    <property type="match status" value="1"/>
</dbReference>
<dbReference type="Gene3D" id="1.10.510.10">
    <property type="entry name" value="Transferase(Phosphotransferase) domain 1"/>
    <property type="match status" value="1"/>
</dbReference>
<evidence type="ECO:0000313" key="8">
    <source>
        <dbReference type="EMBL" id="CAI8047953.1"/>
    </source>
</evidence>
<evidence type="ECO:0000256" key="2">
    <source>
        <dbReference type="ARBA" id="ARBA00023157"/>
    </source>
</evidence>
<feature type="domain" description="Sushi" evidence="7">
    <location>
        <begin position="1"/>
        <end position="44"/>
    </location>
</feature>
<keyword evidence="3" id="KW-0768">Sushi</keyword>
<evidence type="ECO:0000256" key="4">
    <source>
        <dbReference type="PROSITE-ProRule" id="PRU10141"/>
    </source>
</evidence>
<dbReference type="Gene3D" id="3.30.200.20">
    <property type="entry name" value="Phosphorylase Kinase, domain 1"/>
    <property type="match status" value="1"/>
</dbReference>
<dbReference type="AlphaFoldDB" id="A0AA35TH74"/>
<comment type="subcellular location">
    <subcellularLocation>
        <location evidence="1">Membrane</location>
        <topology evidence="1">Single-pass membrane protein</topology>
    </subcellularLocation>
</comment>
<protein>
    <submittedName>
        <fullName evidence="8">Fibroblast growth factor receptor 1</fullName>
    </submittedName>
</protein>
<proteinExistence type="predicted"/>
<dbReference type="PROSITE" id="PS50923">
    <property type="entry name" value="SUSHI"/>
    <property type="match status" value="1"/>
</dbReference>
<keyword evidence="9" id="KW-1185">Reference proteome</keyword>
<dbReference type="SUPFAM" id="SSF57535">
    <property type="entry name" value="Complement control module/SCR domain"/>
    <property type="match status" value="1"/>
</dbReference>